<dbReference type="Proteomes" id="UP000756530">
    <property type="component" value="Unassembled WGS sequence"/>
</dbReference>
<name>A0ABS6T006_9RHOB</name>
<keyword evidence="2" id="KW-1185">Reference proteome</keyword>
<proteinExistence type="predicted"/>
<gene>
    <name evidence="1" type="ORF">KJP28_06465</name>
</gene>
<organism evidence="1 2">
    <name type="scientific">Maritimibacter dapengensis</name>
    <dbReference type="NCBI Taxonomy" id="2836868"/>
    <lineage>
        <taxon>Bacteria</taxon>
        <taxon>Pseudomonadati</taxon>
        <taxon>Pseudomonadota</taxon>
        <taxon>Alphaproteobacteria</taxon>
        <taxon>Rhodobacterales</taxon>
        <taxon>Roseobacteraceae</taxon>
        <taxon>Maritimibacter</taxon>
    </lineage>
</organism>
<accession>A0ABS6T006</accession>
<protein>
    <submittedName>
        <fullName evidence="1">Uncharacterized protein</fullName>
    </submittedName>
</protein>
<evidence type="ECO:0000313" key="2">
    <source>
        <dbReference type="Proteomes" id="UP000756530"/>
    </source>
</evidence>
<sequence>MDQAFTCPTALKGGVIKRSIEDVDRIVGRDLFLSEVRRRGFQAVENGLTLVIFCNGDPVRLAAARGPLILR</sequence>
<evidence type="ECO:0000313" key="1">
    <source>
        <dbReference type="EMBL" id="MBV7378564.1"/>
    </source>
</evidence>
<reference evidence="1 2" key="1">
    <citation type="submission" date="2021-05" db="EMBL/GenBank/DDBJ databases">
        <title>Culturable bacteria isolated from Daya Bay.</title>
        <authorList>
            <person name="Zheng W."/>
            <person name="Yu S."/>
            <person name="Huang Y."/>
        </authorList>
    </citation>
    <scope>NUCLEOTIDE SEQUENCE [LARGE SCALE GENOMIC DNA]</scope>
    <source>
        <strain evidence="1 2">DP4N28-5</strain>
    </source>
</reference>
<dbReference type="EMBL" id="JAHUZE010000002">
    <property type="protein sequence ID" value="MBV7378564.1"/>
    <property type="molecule type" value="Genomic_DNA"/>
</dbReference>
<comment type="caution">
    <text evidence="1">The sequence shown here is derived from an EMBL/GenBank/DDBJ whole genome shotgun (WGS) entry which is preliminary data.</text>
</comment>